<evidence type="ECO:0000313" key="3">
    <source>
        <dbReference type="EMBL" id="CAF1166891.1"/>
    </source>
</evidence>
<feature type="signal peptide" evidence="2">
    <location>
        <begin position="1"/>
        <end position="22"/>
    </location>
</feature>
<dbReference type="OrthoDB" id="10012153at2759"/>
<evidence type="ECO:0000313" key="5">
    <source>
        <dbReference type="Proteomes" id="UP000663881"/>
    </source>
</evidence>
<keyword evidence="1" id="KW-0812">Transmembrane</keyword>
<dbReference type="AlphaFoldDB" id="A0A819HKY0"/>
<proteinExistence type="predicted"/>
<keyword evidence="2" id="KW-0732">Signal</keyword>
<keyword evidence="1" id="KW-0472">Membrane</keyword>
<evidence type="ECO:0000256" key="2">
    <source>
        <dbReference type="SAM" id="SignalP"/>
    </source>
</evidence>
<comment type="caution">
    <text evidence="4">The sequence shown here is derived from an EMBL/GenBank/DDBJ whole genome shotgun (WGS) entry which is preliminary data.</text>
</comment>
<evidence type="ECO:0000256" key="1">
    <source>
        <dbReference type="SAM" id="Phobius"/>
    </source>
</evidence>
<keyword evidence="1" id="KW-1133">Transmembrane helix</keyword>
<protein>
    <submittedName>
        <fullName evidence="4">Uncharacterized protein</fullName>
    </submittedName>
</protein>
<reference evidence="4" key="1">
    <citation type="submission" date="2021-02" db="EMBL/GenBank/DDBJ databases">
        <authorList>
            <person name="Nowell W R."/>
        </authorList>
    </citation>
    <scope>NUCLEOTIDE SEQUENCE</scope>
</reference>
<accession>A0A819HKY0</accession>
<dbReference type="EMBL" id="CAJOAY010001915">
    <property type="protein sequence ID" value="CAF3901721.1"/>
    <property type="molecule type" value="Genomic_DNA"/>
</dbReference>
<sequence>MNMLRTFCLLLLFIIQFNLNICEIPSINKSNCSLTFQIQTIYQSNKIQTDFPIEFIGTYNLTCSLKNLTAYYKITPLAILVVGKYKIEQENFKSMVELYTSKFKFSINQSSTIRLCILSNDDDDDDDNDHEHRICRQIHIGINTLYTFWTLPMKILYFSLPCLISTYYFVYALINNWCKHETKPKSTFASTNYKFLRKNETFEHEKVHEDMSVEE</sequence>
<feature type="transmembrane region" description="Helical" evidence="1">
    <location>
        <begin position="155"/>
        <end position="174"/>
    </location>
</feature>
<dbReference type="Proteomes" id="UP000663881">
    <property type="component" value="Unassembled WGS sequence"/>
</dbReference>
<name>A0A819HKY0_9BILA</name>
<feature type="chain" id="PRO_5036235270" evidence="2">
    <location>
        <begin position="23"/>
        <end position="215"/>
    </location>
</feature>
<evidence type="ECO:0000313" key="4">
    <source>
        <dbReference type="EMBL" id="CAF3901721.1"/>
    </source>
</evidence>
<gene>
    <name evidence="4" type="ORF">OKA104_LOCUS24225</name>
    <name evidence="3" type="ORF">VCS650_LOCUS23689</name>
</gene>
<dbReference type="EMBL" id="CAJNON010000282">
    <property type="protein sequence ID" value="CAF1166891.1"/>
    <property type="molecule type" value="Genomic_DNA"/>
</dbReference>
<organism evidence="4 5">
    <name type="scientific">Adineta steineri</name>
    <dbReference type="NCBI Taxonomy" id="433720"/>
    <lineage>
        <taxon>Eukaryota</taxon>
        <taxon>Metazoa</taxon>
        <taxon>Spiralia</taxon>
        <taxon>Gnathifera</taxon>
        <taxon>Rotifera</taxon>
        <taxon>Eurotatoria</taxon>
        <taxon>Bdelloidea</taxon>
        <taxon>Adinetida</taxon>
        <taxon>Adinetidae</taxon>
        <taxon>Adineta</taxon>
    </lineage>
</organism>
<dbReference type="Proteomes" id="UP000663891">
    <property type="component" value="Unassembled WGS sequence"/>
</dbReference>